<sequence length="384" mass="44859">MSIRSAAGSRAGSRASRRPVSVHHAVAPRPPSSASFISSRSRPESIHLGPIDVESDSHGARLSDGGSKIREEHRSTGPRTSTHHLPHYVFERISSHMQHLEDNLAHTRQEWGDGEIDPDDMLSRIANYRRGLDMVASPDACRNPSLKLRFDGVDDTLKELEEEANARKTRQEEGMEMTRKVAERRENGKREELERNQFLMQQKAEKERIRSEKEAKKREKAEEEKQRRILQEKKRKEQSIRAAAAFKERERLAKLEKERKEEERIEEEKNAFETRKKREKAARDRDMQRKIADKQARKAEEEARYQKKFTEEETRYVAKKTHQKMAKAELSGREEESRKRARERAVAFAKKVKDDRGKKLERKLEKLEKEISDVEEKLNHVADD</sequence>
<feature type="region of interest" description="Disordered" evidence="2">
    <location>
        <begin position="163"/>
        <end position="244"/>
    </location>
</feature>
<feature type="region of interest" description="Disordered" evidence="2">
    <location>
        <begin position="257"/>
        <end position="304"/>
    </location>
</feature>
<reference evidence="3 4" key="1">
    <citation type="submission" date="2017-12" db="EMBL/GenBank/DDBJ databases">
        <title>Comparative genomics of Botrytis spp.</title>
        <authorList>
            <person name="Valero-Jimenez C.A."/>
            <person name="Tapia P."/>
            <person name="Veloso J."/>
            <person name="Silva-Moreno E."/>
            <person name="Staats M."/>
            <person name="Valdes J.H."/>
            <person name="Van Kan J.A.L."/>
        </authorList>
    </citation>
    <scope>NUCLEOTIDE SEQUENCE [LARGE SCALE GENOMIC DNA]</scope>
    <source>
        <strain evidence="3 4">MUCL3349</strain>
    </source>
</reference>
<feature type="region of interest" description="Disordered" evidence="2">
    <location>
        <begin position="1"/>
        <end position="83"/>
    </location>
</feature>
<evidence type="ECO:0000256" key="2">
    <source>
        <dbReference type="SAM" id="MobiDB-lite"/>
    </source>
</evidence>
<accession>A0A4Z1KX22</accession>
<feature type="compositionally biased region" description="Basic and acidic residues" evidence="2">
    <location>
        <begin position="203"/>
        <end position="239"/>
    </location>
</feature>
<name>A0A4Z1KX22_9HELO</name>
<evidence type="ECO:0000256" key="1">
    <source>
        <dbReference type="SAM" id="Coils"/>
    </source>
</evidence>
<keyword evidence="1" id="KW-0175">Coiled coil</keyword>
<evidence type="ECO:0000313" key="3">
    <source>
        <dbReference type="EMBL" id="TGO89062.1"/>
    </source>
</evidence>
<feature type="compositionally biased region" description="Basic and acidic residues" evidence="2">
    <location>
        <begin position="55"/>
        <end position="75"/>
    </location>
</feature>
<evidence type="ECO:0000313" key="4">
    <source>
        <dbReference type="Proteomes" id="UP000297280"/>
    </source>
</evidence>
<proteinExistence type="predicted"/>
<feature type="coiled-coil region" evidence="1">
    <location>
        <begin position="350"/>
        <end position="384"/>
    </location>
</feature>
<comment type="caution">
    <text evidence="3">The sequence shown here is derived from an EMBL/GenBank/DDBJ whole genome shotgun (WGS) entry which is preliminary data.</text>
</comment>
<dbReference type="EMBL" id="PQXO01000127">
    <property type="protein sequence ID" value="TGO89062.1"/>
    <property type="molecule type" value="Genomic_DNA"/>
</dbReference>
<feature type="region of interest" description="Disordered" evidence="2">
    <location>
        <begin position="317"/>
        <end position="342"/>
    </location>
</feature>
<organism evidence="3 4">
    <name type="scientific">Botrytis porri</name>
    <dbReference type="NCBI Taxonomy" id="87229"/>
    <lineage>
        <taxon>Eukaryota</taxon>
        <taxon>Fungi</taxon>
        <taxon>Dikarya</taxon>
        <taxon>Ascomycota</taxon>
        <taxon>Pezizomycotina</taxon>
        <taxon>Leotiomycetes</taxon>
        <taxon>Helotiales</taxon>
        <taxon>Sclerotiniaceae</taxon>
        <taxon>Botrytis</taxon>
    </lineage>
</organism>
<feature type="compositionally biased region" description="Low complexity" evidence="2">
    <location>
        <begin position="1"/>
        <end position="14"/>
    </location>
</feature>
<dbReference type="Proteomes" id="UP000297280">
    <property type="component" value="Unassembled WGS sequence"/>
</dbReference>
<keyword evidence="4" id="KW-1185">Reference proteome</keyword>
<dbReference type="AlphaFoldDB" id="A0A4Z1KX22"/>
<feature type="compositionally biased region" description="Basic and acidic residues" evidence="2">
    <location>
        <begin position="326"/>
        <end position="338"/>
    </location>
</feature>
<dbReference type="STRING" id="87229.A0A4Z1KX22"/>
<gene>
    <name evidence="3" type="ORF">BPOR_0127g00180</name>
</gene>
<feature type="compositionally biased region" description="Basic and acidic residues" evidence="2">
    <location>
        <begin position="163"/>
        <end position="195"/>
    </location>
</feature>
<protein>
    <submittedName>
        <fullName evidence="3">Uncharacterized protein</fullName>
    </submittedName>
</protein>